<dbReference type="PROSITE" id="PS00073">
    <property type="entry name" value="ACYL_COA_DH_2"/>
    <property type="match status" value="1"/>
</dbReference>
<dbReference type="CDD" id="cd01158">
    <property type="entry name" value="SCAD_SBCAD"/>
    <property type="match status" value="1"/>
</dbReference>
<evidence type="ECO:0000256" key="1">
    <source>
        <dbReference type="ARBA" id="ARBA00001974"/>
    </source>
</evidence>
<dbReference type="InterPro" id="IPR006089">
    <property type="entry name" value="Acyl-CoA_DH_CS"/>
</dbReference>
<comment type="similarity">
    <text evidence="2 5">Belongs to the acyl-CoA dehydrogenase family.</text>
</comment>
<evidence type="ECO:0000313" key="9">
    <source>
        <dbReference type="EMBL" id="MFD1832595.1"/>
    </source>
</evidence>
<feature type="domain" description="Acyl-CoA dehydrogenase/oxidase N-terminal" evidence="8">
    <location>
        <begin position="13"/>
        <end position="124"/>
    </location>
</feature>
<dbReference type="InterPro" id="IPR009100">
    <property type="entry name" value="AcylCoA_DH/oxidase_NM_dom_sf"/>
</dbReference>
<organism evidence="9 10">
    <name type="scientific">Streptomyces desertarenae</name>
    <dbReference type="NCBI Taxonomy" id="2666184"/>
    <lineage>
        <taxon>Bacteria</taxon>
        <taxon>Bacillati</taxon>
        <taxon>Actinomycetota</taxon>
        <taxon>Actinomycetes</taxon>
        <taxon>Kitasatosporales</taxon>
        <taxon>Streptomycetaceae</taxon>
        <taxon>Streptomyces</taxon>
    </lineage>
</organism>
<dbReference type="Pfam" id="PF02771">
    <property type="entry name" value="Acyl-CoA_dh_N"/>
    <property type="match status" value="1"/>
</dbReference>
<dbReference type="PIRSF" id="PIRSF016578">
    <property type="entry name" value="HsaA"/>
    <property type="match status" value="1"/>
</dbReference>
<dbReference type="RefSeq" id="WP_380903655.1">
    <property type="nucleotide sequence ID" value="NZ_JBHUFU010000017.1"/>
</dbReference>
<dbReference type="InterPro" id="IPR046373">
    <property type="entry name" value="Acyl-CoA_Oxase/DH_mid-dom_sf"/>
</dbReference>
<feature type="domain" description="Acyl-CoA oxidase/dehydrogenase middle" evidence="7">
    <location>
        <begin position="129"/>
        <end position="223"/>
    </location>
</feature>
<dbReference type="PANTHER" id="PTHR43884">
    <property type="entry name" value="ACYL-COA DEHYDROGENASE"/>
    <property type="match status" value="1"/>
</dbReference>
<evidence type="ECO:0000256" key="4">
    <source>
        <dbReference type="ARBA" id="ARBA00022827"/>
    </source>
</evidence>
<keyword evidence="4 5" id="KW-0274">FAD</keyword>
<dbReference type="Gene3D" id="1.10.540.10">
    <property type="entry name" value="Acyl-CoA dehydrogenase/oxidase, N-terminal domain"/>
    <property type="match status" value="1"/>
</dbReference>
<name>A0ABW4PR76_9ACTN</name>
<dbReference type="SUPFAM" id="SSF47203">
    <property type="entry name" value="Acyl-CoA dehydrogenase C-terminal domain-like"/>
    <property type="match status" value="1"/>
</dbReference>
<evidence type="ECO:0000259" key="7">
    <source>
        <dbReference type="Pfam" id="PF02770"/>
    </source>
</evidence>
<dbReference type="InterPro" id="IPR009075">
    <property type="entry name" value="AcylCo_DH/oxidase_C"/>
</dbReference>
<gene>
    <name evidence="9" type="ORF">ACFSJS_23550</name>
</gene>
<dbReference type="Gene3D" id="1.20.140.10">
    <property type="entry name" value="Butyryl-CoA Dehydrogenase, subunit A, domain 3"/>
    <property type="match status" value="1"/>
</dbReference>
<accession>A0ABW4PR76</accession>
<keyword evidence="10" id="KW-1185">Reference proteome</keyword>
<dbReference type="PANTHER" id="PTHR43884:SF12">
    <property type="entry name" value="ISOVALERYL-COA DEHYDROGENASE, MITOCHONDRIAL-RELATED"/>
    <property type="match status" value="1"/>
</dbReference>
<keyword evidence="3 5" id="KW-0285">Flavoprotein</keyword>
<evidence type="ECO:0000256" key="5">
    <source>
        <dbReference type="RuleBase" id="RU362125"/>
    </source>
</evidence>
<dbReference type="PROSITE" id="PS00072">
    <property type="entry name" value="ACYL_COA_DH_1"/>
    <property type="match status" value="1"/>
</dbReference>
<dbReference type="Gene3D" id="2.40.110.10">
    <property type="entry name" value="Butyryl-CoA Dehydrogenase, subunit A, domain 2"/>
    <property type="match status" value="1"/>
</dbReference>
<feature type="domain" description="Acyl-CoA dehydrogenase/oxidase C-terminal" evidence="6">
    <location>
        <begin position="235"/>
        <end position="391"/>
    </location>
</feature>
<evidence type="ECO:0000259" key="8">
    <source>
        <dbReference type="Pfam" id="PF02771"/>
    </source>
</evidence>
<reference evidence="10" key="1">
    <citation type="journal article" date="2019" name="Int. J. Syst. Evol. Microbiol.">
        <title>The Global Catalogue of Microorganisms (GCM) 10K type strain sequencing project: providing services to taxonomists for standard genome sequencing and annotation.</title>
        <authorList>
            <consortium name="The Broad Institute Genomics Platform"/>
            <consortium name="The Broad Institute Genome Sequencing Center for Infectious Disease"/>
            <person name="Wu L."/>
            <person name="Ma J."/>
        </authorList>
    </citation>
    <scope>NUCLEOTIDE SEQUENCE [LARGE SCALE GENOMIC DNA]</scope>
    <source>
        <strain evidence="10">CGMCC 4.7455</strain>
    </source>
</reference>
<evidence type="ECO:0000256" key="3">
    <source>
        <dbReference type="ARBA" id="ARBA00022630"/>
    </source>
</evidence>
<comment type="cofactor">
    <cofactor evidence="1 5">
        <name>FAD</name>
        <dbReference type="ChEBI" id="CHEBI:57692"/>
    </cofactor>
</comment>
<keyword evidence="5" id="KW-0560">Oxidoreductase</keyword>
<dbReference type="InterPro" id="IPR036250">
    <property type="entry name" value="AcylCo_DH-like_C"/>
</dbReference>
<dbReference type="SUPFAM" id="SSF56645">
    <property type="entry name" value="Acyl-CoA dehydrogenase NM domain-like"/>
    <property type="match status" value="1"/>
</dbReference>
<sequence>MAGSTDFDLYRPSEEHEMLRESVRSLAEAKIAPFAADVDEQGRFPQEALDALVANDLHAVHVPETYGGAGADALATVIVIEEVARVCASSSLIPAVNKLGSLPVVLSGSEELKRKYLGPLAKGDAMFSYCLSEPEAGSDAAGMKTRAVRDGDHWVLNGVKRWITNAGVSEYYTVMAVTDPAKRSKGISAFVVEKGDEGVSFGAPEKKLGIKGSPTREVYLDNVRIPADRMIGEEGTGFATAMKTLDHTRITIAAQAIGIAQGALDYAKGYVTERKQFGKPIGDFQGVQFMLADMAMKLEAARQLTYSAAARSERVTLGADGRSEGLTFFGAAAKCFASDVAMEVTTDAVQLLGGYGYTRDYPVERMMRDAKITQIYEGTNQVQRIVMARNLP</sequence>
<evidence type="ECO:0000256" key="2">
    <source>
        <dbReference type="ARBA" id="ARBA00009347"/>
    </source>
</evidence>
<dbReference type="InterPro" id="IPR006091">
    <property type="entry name" value="Acyl-CoA_Oxase/DH_mid-dom"/>
</dbReference>
<dbReference type="InterPro" id="IPR013786">
    <property type="entry name" value="AcylCoA_DH/ox_N"/>
</dbReference>
<evidence type="ECO:0000259" key="6">
    <source>
        <dbReference type="Pfam" id="PF00441"/>
    </source>
</evidence>
<evidence type="ECO:0000313" key="10">
    <source>
        <dbReference type="Proteomes" id="UP001597365"/>
    </source>
</evidence>
<proteinExistence type="inferred from homology"/>
<dbReference type="Pfam" id="PF02770">
    <property type="entry name" value="Acyl-CoA_dh_M"/>
    <property type="match status" value="1"/>
</dbReference>
<protein>
    <submittedName>
        <fullName evidence="9">Acyl-CoA dehydrogenase</fullName>
    </submittedName>
</protein>
<dbReference type="Proteomes" id="UP001597365">
    <property type="component" value="Unassembled WGS sequence"/>
</dbReference>
<dbReference type="InterPro" id="IPR037069">
    <property type="entry name" value="AcylCoA_DH/ox_N_sf"/>
</dbReference>
<comment type="caution">
    <text evidence="9">The sequence shown here is derived from an EMBL/GenBank/DDBJ whole genome shotgun (WGS) entry which is preliminary data.</text>
</comment>
<dbReference type="EMBL" id="JBHUFU010000017">
    <property type="protein sequence ID" value="MFD1832595.1"/>
    <property type="molecule type" value="Genomic_DNA"/>
</dbReference>
<dbReference type="Pfam" id="PF00441">
    <property type="entry name" value="Acyl-CoA_dh_1"/>
    <property type="match status" value="1"/>
</dbReference>